<reference evidence="3" key="1">
    <citation type="submission" date="2020-07" db="EMBL/GenBank/DDBJ databases">
        <title>Huge and variable diversity of episymbiotic CPR bacteria and DPANN archaea in groundwater ecosystems.</title>
        <authorList>
            <person name="He C.Y."/>
            <person name="Keren R."/>
            <person name="Whittaker M."/>
            <person name="Farag I.F."/>
            <person name="Doudna J."/>
            <person name="Cate J.H.D."/>
            <person name="Banfield J.F."/>
        </authorList>
    </citation>
    <scope>NUCLEOTIDE SEQUENCE</scope>
    <source>
        <strain evidence="3">NC_groundwater_672_Ag_B-0.1um_62_36</strain>
    </source>
</reference>
<comment type="caution">
    <text evidence="3">The sequence shown here is derived from an EMBL/GenBank/DDBJ whole genome shotgun (WGS) entry which is preliminary data.</text>
</comment>
<evidence type="ECO:0000313" key="3">
    <source>
        <dbReference type="EMBL" id="MBI2877773.1"/>
    </source>
</evidence>
<feature type="compositionally biased region" description="Low complexity" evidence="1">
    <location>
        <begin position="38"/>
        <end position="48"/>
    </location>
</feature>
<name>A0A932CQU7_UNCTE</name>
<dbReference type="EMBL" id="JACPRF010000394">
    <property type="protein sequence ID" value="MBI2877773.1"/>
    <property type="molecule type" value="Genomic_DNA"/>
</dbReference>
<gene>
    <name evidence="3" type="ORF">HYY20_12940</name>
</gene>
<sequence length="110" mass="12680">MKKILSILLLVCTMAIMATTPASAASSRDPGIQRRIARQQQRIDQGRASGRLTQREATVLQRRLDRVRQHEARMKSTRGLNFRERRTLHQMLDATNTMIYDSARNRARGF</sequence>
<accession>A0A932CQU7</accession>
<feature type="chain" id="PRO_5037473273" evidence="2">
    <location>
        <begin position="25"/>
        <end position="110"/>
    </location>
</feature>
<evidence type="ECO:0000256" key="1">
    <source>
        <dbReference type="SAM" id="MobiDB-lite"/>
    </source>
</evidence>
<feature type="region of interest" description="Disordered" evidence="1">
    <location>
        <begin position="22"/>
        <end position="51"/>
    </location>
</feature>
<evidence type="ECO:0000256" key="2">
    <source>
        <dbReference type="SAM" id="SignalP"/>
    </source>
</evidence>
<evidence type="ECO:0000313" key="4">
    <source>
        <dbReference type="Proteomes" id="UP000769766"/>
    </source>
</evidence>
<protein>
    <submittedName>
        <fullName evidence="3">Uncharacterized protein</fullName>
    </submittedName>
</protein>
<proteinExistence type="predicted"/>
<dbReference type="Proteomes" id="UP000769766">
    <property type="component" value="Unassembled WGS sequence"/>
</dbReference>
<organism evidence="3 4">
    <name type="scientific">Tectimicrobiota bacterium</name>
    <dbReference type="NCBI Taxonomy" id="2528274"/>
    <lineage>
        <taxon>Bacteria</taxon>
        <taxon>Pseudomonadati</taxon>
        <taxon>Nitrospinota/Tectimicrobiota group</taxon>
        <taxon>Candidatus Tectimicrobiota</taxon>
    </lineage>
</organism>
<dbReference type="AlphaFoldDB" id="A0A932CQU7"/>
<keyword evidence="2" id="KW-0732">Signal</keyword>
<feature type="signal peptide" evidence="2">
    <location>
        <begin position="1"/>
        <end position="24"/>
    </location>
</feature>